<comment type="similarity">
    <text evidence="1">Belongs to the metallo-dependent hydrolases superfamily.</text>
</comment>
<evidence type="ECO:0000256" key="2">
    <source>
        <dbReference type="SAM" id="MobiDB-lite"/>
    </source>
</evidence>
<evidence type="ECO:0000313" key="4">
    <source>
        <dbReference type="EMBL" id="RUQ87274.1"/>
    </source>
</evidence>
<dbReference type="EMBL" id="RZGY01000001">
    <property type="protein sequence ID" value="RUQ87274.1"/>
    <property type="molecule type" value="Genomic_DNA"/>
</dbReference>
<gene>
    <name evidence="4" type="ORF">ELQ93_10220</name>
</gene>
<feature type="domain" description="Amidohydrolase-related" evidence="3">
    <location>
        <begin position="68"/>
        <end position="345"/>
    </location>
</feature>
<dbReference type="Gene3D" id="3.20.20.140">
    <property type="entry name" value="Metal-dependent hydrolases"/>
    <property type="match status" value="1"/>
</dbReference>
<organism evidence="4 5">
    <name type="scientific">Labedella gwakjiensis</name>
    <dbReference type="NCBI Taxonomy" id="390269"/>
    <lineage>
        <taxon>Bacteria</taxon>
        <taxon>Bacillati</taxon>
        <taxon>Actinomycetota</taxon>
        <taxon>Actinomycetes</taxon>
        <taxon>Micrococcales</taxon>
        <taxon>Microbacteriaceae</taxon>
        <taxon>Labedella</taxon>
    </lineage>
</organism>
<name>A0ABY0CBZ8_9MICO</name>
<evidence type="ECO:0000256" key="1">
    <source>
        <dbReference type="ARBA" id="ARBA00038310"/>
    </source>
</evidence>
<protein>
    <submittedName>
        <fullName evidence="4">Amidohydrolase</fullName>
    </submittedName>
</protein>
<dbReference type="InterPro" id="IPR052350">
    <property type="entry name" value="Metallo-dep_Lactonases"/>
</dbReference>
<accession>A0ABY0CBZ8</accession>
<dbReference type="Pfam" id="PF04909">
    <property type="entry name" value="Amidohydro_2"/>
    <property type="match status" value="1"/>
</dbReference>
<dbReference type="Proteomes" id="UP000268291">
    <property type="component" value="Unassembled WGS sequence"/>
</dbReference>
<dbReference type="SUPFAM" id="SSF51556">
    <property type="entry name" value="Metallo-dependent hydrolases"/>
    <property type="match status" value="1"/>
</dbReference>
<evidence type="ECO:0000259" key="3">
    <source>
        <dbReference type="Pfam" id="PF04909"/>
    </source>
</evidence>
<dbReference type="InterPro" id="IPR032466">
    <property type="entry name" value="Metal_Hydrolase"/>
</dbReference>
<dbReference type="PANTHER" id="PTHR43569">
    <property type="entry name" value="AMIDOHYDROLASE"/>
    <property type="match status" value="1"/>
</dbReference>
<comment type="caution">
    <text evidence="4">The sequence shown here is derived from an EMBL/GenBank/DDBJ whole genome shotgun (WGS) entry which is preliminary data.</text>
</comment>
<evidence type="ECO:0000313" key="5">
    <source>
        <dbReference type="Proteomes" id="UP000268291"/>
    </source>
</evidence>
<proteinExistence type="inferred from homology"/>
<sequence length="348" mass="37941">MVVLPVLSSLRRCASLVPPWQETRPRARRRVGAAPPGRRSWMAPDPGRLADGPARRRGGDGGPAMTIIDAHLHVWDTARLDYAWLRDEPHIDRPMGFAELAAERKPSPQHVDGLVFVQADCRPDQAIAEVEWVTSVAADGPIVGIVAFAPLEDGDAVSAHLDELKEHELVVGVRRLLQSEPVGFSASDGFRTGVRLLAQRDLTFDACVTHDQIDDVTALADATPGLRIVLDHLGKPDAAHPESLGAWRSSLVDLARRSNTTCKISGLPPQLGDGDWTPATIRPWLDTALEAFGADRLLFGSDWPASSGHTTYDRWLDAVLEWSTPLSEDERESLFSGTAVRTYGLDTP</sequence>
<dbReference type="InterPro" id="IPR006680">
    <property type="entry name" value="Amidohydro-rel"/>
</dbReference>
<dbReference type="PANTHER" id="PTHR43569:SF2">
    <property type="entry name" value="AMIDOHYDROLASE-RELATED DOMAIN-CONTAINING PROTEIN"/>
    <property type="match status" value="1"/>
</dbReference>
<feature type="region of interest" description="Disordered" evidence="2">
    <location>
        <begin position="23"/>
        <end position="61"/>
    </location>
</feature>
<reference evidence="4 5" key="1">
    <citation type="submission" date="2018-12" db="EMBL/GenBank/DDBJ databases">
        <authorList>
            <person name="hu s."/>
            <person name="Xu Y."/>
            <person name="Xu B."/>
            <person name="Li F."/>
        </authorList>
    </citation>
    <scope>NUCLEOTIDE SEQUENCE [LARGE SCALE GENOMIC DNA]</scope>
    <source>
        <strain evidence="4 5">KSW2-17</strain>
    </source>
</reference>
<keyword evidence="5" id="KW-1185">Reference proteome</keyword>